<sequence length="152" mass="15948">PELRPPAAVMSGAAAGLLVTVMAAAAALGGSSSAPLHIEWTTWPDDCYLQCGNRRYEINSREAKIKAAASGGYCVAFYRRFTCAHRSAVRCTDTEGVVRDVPHRWSGCNDPTTAVTLTKLNNPPTSAAAPTGRGRGGIIGLIVIVGILLVIL</sequence>
<evidence type="ECO:0000256" key="1">
    <source>
        <dbReference type="SAM" id="Phobius"/>
    </source>
</evidence>
<feature type="non-terminal residue" evidence="2">
    <location>
        <position position="1"/>
    </location>
</feature>
<keyword evidence="1" id="KW-0812">Transmembrane</keyword>
<dbReference type="Proteomes" id="UP000824782">
    <property type="component" value="Unassembled WGS sequence"/>
</dbReference>
<reference evidence="2" key="1">
    <citation type="thesis" date="2020" institute="ProQuest LLC" country="789 East Eisenhower Parkway, Ann Arbor, MI, USA">
        <title>Comparative Genomics and Chromosome Evolution.</title>
        <authorList>
            <person name="Mudd A.B."/>
        </authorList>
    </citation>
    <scope>NUCLEOTIDE SEQUENCE</scope>
    <source>
        <strain evidence="2">237g6f4</strain>
        <tissue evidence="2">Blood</tissue>
    </source>
</reference>
<dbReference type="EMBL" id="WNYA01002783">
    <property type="protein sequence ID" value="KAG8543865.1"/>
    <property type="molecule type" value="Genomic_DNA"/>
</dbReference>
<gene>
    <name evidence="2" type="ORF">GDO81_023516</name>
</gene>
<organism evidence="2 3">
    <name type="scientific">Engystomops pustulosus</name>
    <name type="common">Tungara frog</name>
    <name type="synonym">Physalaemus pustulosus</name>
    <dbReference type="NCBI Taxonomy" id="76066"/>
    <lineage>
        <taxon>Eukaryota</taxon>
        <taxon>Metazoa</taxon>
        <taxon>Chordata</taxon>
        <taxon>Craniata</taxon>
        <taxon>Vertebrata</taxon>
        <taxon>Euteleostomi</taxon>
        <taxon>Amphibia</taxon>
        <taxon>Batrachia</taxon>
        <taxon>Anura</taxon>
        <taxon>Neobatrachia</taxon>
        <taxon>Hyloidea</taxon>
        <taxon>Leptodactylidae</taxon>
        <taxon>Leiuperinae</taxon>
        <taxon>Engystomops</taxon>
    </lineage>
</organism>
<keyword evidence="1" id="KW-0472">Membrane</keyword>
<keyword evidence="3" id="KW-1185">Reference proteome</keyword>
<keyword evidence="1" id="KW-1133">Transmembrane helix</keyword>
<evidence type="ECO:0000313" key="2">
    <source>
        <dbReference type="EMBL" id="KAG8543865.1"/>
    </source>
</evidence>
<evidence type="ECO:0000313" key="3">
    <source>
        <dbReference type="Proteomes" id="UP000824782"/>
    </source>
</evidence>
<feature type="transmembrane region" description="Helical" evidence="1">
    <location>
        <begin position="134"/>
        <end position="151"/>
    </location>
</feature>
<name>A0AAV6Z6S1_ENGPU</name>
<accession>A0AAV6Z6S1</accession>
<evidence type="ECO:0008006" key="4">
    <source>
        <dbReference type="Google" id="ProtNLM"/>
    </source>
</evidence>
<dbReference type="AlphaFoldDB" id="A0AAV6Z6S1"/>
<feature type="transmembrane region" description="Helical" evidence="1">
    <location>
        <begin position="6"/>
        <end position="28"/>
    </location>
</feature>
<protein>
    <recommendedName>
        <fullName evidence="4">Secreted protein</fullName>
    </recommendedName>
</protein>
<proteinExistence type="predicted"/>
<comment type="caution">
    <text evidence="2">The sequence shown here is derived from an EMBL/GenBank/DDBJ whole genome shotgun (WGS) entry which is preliminary data.</text>
</comment>
<dbReference type="EMBL" id="WNYA01002783">
    <property type="protein sequence ID" value="KAG8543866.1"/>
    <property type="molecule type" value="Genomic_DNA"/>
</dbReference>